<keyword evidence="3" id="KW-1133">Transmembrane helix</keyword>
<comment type="subcellular location">
    <subcellularLocation>
        <location evidence="1">Membrane</location>
    </subcellularLocation>
</comment>
<keyword evidence="6" id="KW-1185">Reference proteome</keyword>
<name>S3DAW1_GLAL2</name>
<protein>
    <submittedName>
        <fullName evidence="5">Uncharacterized protein</fullName>
    </submittedName>
</protein>
<evidence type="ECO:0000313" key="6">
    <source>
        <dbReference type="Proteomes" id="UP000016922"/>
    </source>
</evidence>
<accession>S3DAW1</accession>
<dbReference type="InterPro" id="IPR023352">
    <property type="entry name" value="MAPEG-like_dom_sf"/>
</dbReference>
<dbReference type="Gene3D" id="1.20.120.550">
    <property type="entry name" value="Membrane associated eicosanoid/glutathione metabolism-like domain"/>
    <property type="match status" value="1"/>
</dbReference>
<organism evidence="5 6">
    <name type="scientific">Glarea lozoyensis (strain ATCC 20868 / MF5171)</name>
    <dbReference type="NCBI Taxonomy" id="1116229"/>
    <lineage>
        <taxon>Eukaryota</taxon>
        <taxon>Fungi</taxon>
        <taxon>Dikarya</taxon>
        <taxon>Ascomycota</taxon>
        <taxon>Pezizomycotina</taxon>
        <taxon>Leotiomycetes</taxon>
        <taxon>Helotiales</taxon>
        <taxon>Helotiaceae</taxon>
        <taxon>Glarea</taxon>
    </lineage>
</organism>
<dbReference type="AlphaFoldDB" id="S3DAW1"/>
<dbReference type="HOGENOM" id="CLU_110778_0_2_1"/>
<keyword evidence="4" id="KW-0472">Membrane</keyword>
<dbReference type="Pfam" id="PF01124">
    <property type="entry name" value="MAPEG"/>
    <property type="match status" value="1"/>
</dbReference>
<dbReference type="GO" id="GO:0016020">
    <property type="term" value="C:membrane"/>
    <property type="evidence" value="ECO:0007669"/>
    <property type="project" value="UniProtKB-SubCell"/>
</dbReference>
<evidence type="ECO:0000256" key="2">
    <source>
        <dbReference type="ARBA" id="ARBA00022692"/>
    </source>
</evidence>
<dbReference type="PANTHER" id="PTHR35371">
    <property type="entry name" value="INNER MEMBRANE PROTEIN"/>
    <property type="match status" value="1"/>
</dbReference>
<dbReference type="OrthoDB" id="2122304at2759"/>
<keyword evidence="2" id="KW-0812">Transmembrane</keyword>
<dbReference type="Proteomes" id="UP000016922">
    <property type="component" value="Unassembled WGS sequence"/>
</dbReference>
<dbReference type="KEGG" id="glz:GLAREA_00279"/>
<sequence>MSFYGDNYSLYAVPAAWFVAFVPHVYSTTFTSRYDKTSPRTHLQEMEKDQTIDQATKDKLTRVNGAKQNGFENIGFFAAAVVAGNVAGLSATSLNGLSAGYVLSRILYTLIYINNTNPKFSDLRSVMWLVGIGQVVTLYAKAGNMLRAGSV</sequence>
<reference evidence="5 6" key="1">
    <citation type="journal article" date="2013" name="BMC Genomics">
        <title>Genomics-driven discovery of the pneumocandin biosynthetic gene cluster in the fungus Glarea lozoyensis.</title>
        <authorList>
            <person name="Chen L."/>
            <person name="Yue Q."/>
            <person name="Zhang X."/>
            <person name="Xiang M."/>
            <person name="Wang C."/>
            <person name="Li S."/>
            <person name="Che Y."/>
            <person name="Ortiz-Lopez F.J."/>
            <person name="Bills G.F."/>
            <person name="Liu X."/>
            <person name="An Z."/>
        </authorList>
    </citation>
    <scope>NUCLEOTIDE SEQUENCE [LARGE SCALE GENOMIC DNA]</scope>
    <source>
        <strain evidence="6">ATCC 20868 / MF5171</strain>
    </source>
</reference>
<dbReference type="SUPFAM" id="SSF161084">
    <property type="entry name" value="MAPEG domain-like"/>
    <property type="match status" value="1"/>
</dbReference>
<dbReference type="EMBL" id="KE145367">
    <property type="protein sequence ID" value="EPE29121.1"/>
    <property type="molecule type" value="Genomic_DNA"/>
</dbReference>
<dbReference type="PANTHER" id="PTHR35371:SF1">
    <property type="entry name" value="BLR7753 PROTEIN"/>
    <property type="match status" value="1"/>
</dbReference>
<evidence type="ECO:0000256" key="4">
    <source>
        <dbReference type="ARBA" id="ARBA00023136"/>
    </source>
</evidence>
<dbReference type="eggNOG" id="ENOG502S7P4">
    <property type="taxonomic scope" value="Eukaryota"/>
</dbReference>
<dbReference type="OMA" id="MEGAHAN"/>
<evidence type="ECO:0000256" key="3">
    <source>
        <dbReference type="ARBA" id="ARBA00022989"/>
    </source>
</evidence>
<evidence type="ECO:0000256" key="1">
    <source>
        <dbReference type="ARBA" id="ARBA00004370"/>
    </source>
</evidence>
<gene>
    <name evidence="5" type="ORF">GLAREA_00279</name>
</gene>
<dbReference type="InterPro" id="IPR001129">
    <property type="entry name" value="Membr-assoc_MAPEG"/>
</dbReference>
<evidence type="ECO:0000313" key="5">
    <source>
        <dbReference type="EMBL" id="EPE29121.1"/>
    </source>
</evidence>
<dbReference type="GeneID" id="19459339"/>
<dbReference type="RefSeq" id="XP_008083230.1">
    <property type="nucleotide sequence ID" value="XM_008085039.1"/>
</dbReference>
<proteinExistence type="predicted"/>